<evidence type="ECO:0000313" key="6">
    <source>
        <dbReference type="Proteomes" id="UP000193648"/>
    </source>
</evidence>
<dbReference type="Gene3D" id="2.120.10.80">
    <property type="entry name" value="Kelch-type beta propeller"/>
    <property type="match status" value="1"/>
</dbReference>
<dbReference type="STRING" id="64571.A0A1Y2GP56"/>
<evidence type="ECO:0000256" key="4">
    <source>
        <dbReference type="SAM" id="Phobius"/>
    </source>
</evidence>
<keyword evidence="4" id="KW-0812">Transmembrane</keyword>
<feature type="compositionally biased region" description="Polar residues" evidence="3">
    <location>
        <begin position="515"/>
        <end position="525"/>
    </location>
</feature>
<feature type="compositionally biased region" description="Polar residues" evidence="3">
    <location>
        <begin position="619"/>
        <end position="634"/>
    </location>
</feature>
<feature type="transmembrane region" description="Helical" evidence="4">
    <location>
        <begin position="75"/>
        <end position="96"/>
    </location>
</feature>
<evidence type="ECO:0000256" key="1">
    <source>
        <dbReference type="ARBA" id="ARBA00022441"/>
    </source>
</evidence>
<gene>
    <name evidence="5" type="ORF">BCR41DRAFT_352575</name>
</gene>
<accession>A0A1Y2GP56</accession>
<dbReference type="EMBL" id="MCFF01000016">
    <property type="protein sequence ID" value="ORZ17480.1"/>
    <property type="molecule type" value="Genomic_DNA"/>
</dbReference>
<name>A0A1Y2GP56_9FUNG</name>
<dbReference type="SUPFAM" id="SSF50965">
    <property type="entry name" value="Galactose oxidase, central domain"/>
    <property type="match status" value="1"/>
</dbReference>
<dbReference type="AlphaFoldDB" id="A0A1Y2GP56"/>
<evidence type="ECO:0000313" key="5">
    <source>
        <dbReference type="EMBL" id="ORZ17480.1"/>
    </source>
</evidence>
<keyword evidence="1" id="KW-0880">Kelch repeat</keyword>
<dbReference type="InterPro" id="IPR011043">
    <property type="entry name" value="Gal_Oxase/kelch_b-propeller"/>
</dbReference>
<dbReference type="InParanoid" id="A0A1Y2GP56"/>
<dbReference type="Pfam" id="PF24681">
    <property type="entry name" value="Kelch_KLHDC2_KLHL20_DRC7"/>
    <property type="match status" value="1"/>
</dbReference>
<reference evidence="5 6" key="1">
    <citation type="submission" date="2016-07" db="EMBL/GenBank/DDBJ databases">
        <title>Pervasive Adenine N6-methylation of Active Genes in Fungi.</title>
        <authorList>
            <consortium name="DOE Joint Genome Institute"/>
            <person name="Mondo S.J."/>
            <person name="Dannebaum R.O."/>
            <person name="Kuo R.C."/>
            <person name="Labutti K."/>
            <person name="Haridas S."/>
            <person name="Kuo A."/>
            <person name="Salamov A."/>
            <person name="Ahrendt S.R."/>
            <person name="Lipzen A."/>
            <person name="Sullivan W."/>
            <person name="Andreopoulos W.B."/>
            <person name="Clum A."/>
            <person name="Lindquist E."/>
            <person name="Daum C."/>
            <person name="Ramamoorthy G.K."/>
            <person name="Gryganskyi A."/>
            <person name="Culley D."/>
            <person name="Magnuson J.K."/>
            <person name="James T.Y."/>
            <person name="O'Malley M.A."/>
            <person name="Stajich J.E."/>
            <person name="Spatafora J.W."/>
            <person name="Visel A."/>
            <person name="Grigoriev I.V."/>
        </authorList>
    </citation>
    <scope>NUCLEOTIDE SEQUENCE [LARGE SCALE GENOMIC DNA]</scope>
    <source>
        <strain evidence="5 6">NRRL 3116</strain>
    </source>
</reference>
<dbReference type="PANTHER" id="PTHR46093:SF18">
    <property type="entry name" value="FIBRONECTIN TYPE-III DOMAIN-CONTAINING PROTEIN"/>
    <property type="match status" value="1"/>
</dbReference>
<proteinExistence type="predicted"/>
<feature type="region of interest" description="Disordered" evidence="3">
    <location>
        <begin position="473"/>
        <end position="555"/>
    </location>
</feature>
<keyword evidence="6" id="KW-1185">Reference proteome</keyword>
<feature type="transmembrane region" description="Helical" evidence="4">
    <location>
        <begin position="443"/>
        <end position="464"/>
    </location>
</feature>
<feature type="compositionally biased region" description="Low complexity" evidence="3">
    <location>
        <begin position="409"/>
        <end position="438"/>
    </location>
</feature>
<comment type="caution">
    <text evidence="5">The sequence shown here is derived from an EMBL/GenBank/DDBJ whole genome shotgun (WGS) entry which is preliminary data.</text>
</comment>
<dbReference type="OrthoDB" id="432528at2759"/>
<keyword evidence="4" id="KW-0472">Membrane</keyword>
<feature type="transmembrane region" description="Helical" evidence="4">
    <location>
        <begin position="39"/>
        <end position="63"/>
    </location>
</feature>
<feature type="region of interest" description="Disordered" evidence="3">
    <location>
        <begin position="583"/>
        <end position="634"/>
    </location>
</feature>
<feature type="compositionally biased region" description="Polar residues" evidence="3">
    <location>
        <begin position="532"/>
        <end position="553"/>
    </location>
</feature>
<protein>
    <submittedName>
        <fullName evidence="5">Uncharacterized protein</fullName>
    </submittedName>
</protein>
<keyword evidence="2" id="KW-0677">Repeat</keyword>
<dbReference type="InterPro" id="IPR015915">
    <property type="entry name" value="Kelch-typ_b-propeller"/>
</dbReference>
<keyword evidence="4" id="KW-1133">Transmembrane helix</keyword>
<dbReference type="RefSeq" id="XP_021881867.1">
    <property type="nucleotide sequence ID" value="XM_022023977.1"/>
</dbReference>
<dbReference type="CDD" id="cd12087">
    <property type="entry name" value="TM_EGFR-like"/>
    <property type="match status" value="1"/>
</dbReference>
<feature type="region of interest" description="Disordered" evidence="3">
    <location>
        <begin position="408"/>
        <end position="438"/>
    </location>
</feature>
<dbReference type="GeneID" id="33565821"/>
<feature type="compositionally biased region" description="Basic and acidic residues" evidence="3">
    <location>
        <begin position="589"/>
        <end position="601"/>
    </location>
</feature>
<dbReference type="Proteomes" id="UP000193648">
    <property type="component" value="Unassembled WGS sequence"/>
</dbReference>
<dbReference type="PANTHER" id="PTHR46093">
    <property type="entry name" value="ACYL-COA-BINDING DOMAIN-CONTAINING PROTEIN 5"/>
    <property type="match status" value="1"/>
</dbReference>
<evidence type="ECO:0000256" key="3">
    <source>
        <dbReference type="SAM" id="MobiDB-lite"/>
    </source>
</evidence>
<sequence>MSMLSVETEKGQYVECGPLFLVRRSFLPPFSLPSSSPPNFPFCCLHLHHLCYLHFICLLPLLVTMIIHSHSFATYFSLIVSHVLVLFLLVALMPFVQAQSFDPIVTYSPASMFIEGKGLYISGGAPQPETATSQAFMIDLSVSWNASSPVYRPLADGPYGLSIPSALSADGENWFLLVNSTGHVYNMRTGSWDTIFASVRIGTELAFGIAAVTDPNTGIIYIPNGHEEVHPFKQWSMLTVDVKAKKFDNVPMMQGLNRTGLYAVAWSNVRGEFILTGGFAPGIFAYSPKNGWSALNVSGSIPSHRHSQCLVPAYGGKKLIMFGGHSSAMGLTLNDLHILDVASLTWTAAPSIDALNRRQESACAVSGDYLIVWGGRNTGTVEDFMASKTPLIFNMKTNKWTSTYIAPRSSTTTTSSATTTGTSPPSNSPTETVGSSGGSSVPVIAGAVAGVLVVLIAFLGILWYRRRAAASKNQDSYTSTVGKPPGDSGEAISKEPIDTCSRSSMSNRMADPLSRNKSSNNSTAYPSPPPVQNVNSTYFSGEYANSNKSSPRNPSAIVDERMHSYQSNTKMRRPPQMGAYGASRLSQHPHTDPIGRFEQDKQPPVQMNYYVAPPPVPSNPQVTTAYHIPTSNFQ</sequence>
<evidence type="ECO:0000256" key="2">
    <source>
        <dbReference type="ARBA" id="ARBA00022737"/>
    </source>
</evidence>
<organism evidence="5 6">
    <name type="scientific">Lobosporangium transversale</name>
    <dbReference type="NCBI Taxonomy" id="64571"/>
    <lineage>
        <taxon>Eukaryota</taxon>
        <taxon>Fungi</taxon>
        <taxon>Fungi incertae sedis</taxon>
        <taxon>Mucoromycota</taxon>
        <taxon>Mortierellomycotina</taxon>
        <taxon>Mortierellomycetes</taxon>
        <taxon>Mortierellales</taxon>
        <taxon>Mortierellaceae</taxon>
        <taxon>Lobosporangium</taxon>
    </lineage>
</organism>